<dbReference type="Proteomes" id="UP001231189">
    <property type="component" value="Unassembled WGS sequence"/>
</dbReference>
<reference evidence="1" key="1">
    <citation type="submission" date="2023-07" db="EMBL/GenBank/DDBJ databases">
        <title>A chromosome-level genome assembly of Lolium multiflorum.</title>
        <authorList>
            <person name="Chen Y."/>
            <person name="Copetti D."/>
            <person name="Kolliker R."/>
            <person name="Studer B."/>
        </authorList>
    </citation>
    <scope>NUCLEOTIDE SEQUENCE</scope>
    <source>
        <strain evidence="1">02402/16</strain>
        <tissue evidence="1">Leaf</tissue>
    </source>
</reference>
<dbReference type="EMBL" id="JAUUTY010000004">
    <property type="protein sequence ID" value="KAK1642445.1"/>
    <property type="molecule type" value="Genomic_DNA"/>
</dbReference>
<proteinExistence type="predicted"/>
<keyword evidence="2" id="KW-1185">Reference proteome</keyword>
<comment type="caution">
    <text evidence="1">The sequence shown here is derived from an EMBL/GenBank/DDBJ whole genome shotgun (WGS) entry which is preliminary data.</text>
</comment>
<dbReference type="PANTHER" id="PTHR31293:SF12">
    <property type="entry name" value="RNI-LIKE SUPERFAMILY PROTEIN"/>
    <property type="match status" value="1"/>
</dbReference>
<protein>
    <recommendedName>
        <fullName evidence="3">F-box domain-containing protein</fullName>
    </recommendedName>
</protein>
<evidence type="ECO:0000313" key="2">
    <source>
        <dbReference type="Proteomes" id="UP001231189"/>
    </source>
</evidence>
<evidence type="ECO:0000313" key="1">
    <source>
        <dbReference type="EMBL" id="KAK1642445.1"/>
    </source>
</evidence>
<name>A0AAD8RZM0_LOLMU</name>
<dbReference type="AlphaFoldDB" id="A0AAD8RZM0"/>
<accession>A0AAD8RZM0</accession>
<dbReference type="InterPro" id="IPR055294">
    <property type="entry name" value="FBL60-like"/>
</dbReference>
<dbReference type="Gene3D" id="1.20.1280.50">
    <property type="match status" value="1"/>
</dbReference>
<gene>
    <name evidence="1" type="ORF">QYE76_060250</name>
</gene>
<organism evidence="1 2">
    <name type="scientific">Lolium multiflorum</name>
    <name type="common">Italian ryegrass</name>
    <name type="synonym">Lolium perenne subsp. multiflorum</name>
    <dbReference type="NCBI Taxonomy" id="4521"/>
    <lineage>
        <taxon>Eukaryota</taxon>
        <taxon>Viridiplantae</taxon>
        <taxon>Streptophyta</taxon>
        <taxon>Embryophyta</taxon>
        <taxon>Tracheophyta</taxon>
        <taxon>Spermatophyta</taxon>
        <taxon>Magnoliopsida</taxon>
        <taxon>Liliopsida</taxon>
        <taxon>Poales</taxon>
        <taxon>Poaceae</taxon>
        <taxon>BOP clade</taxon>
        <taxon>Pooideae</taxon>
        <taxon>Poodae</taxon>
        <taxon>Poeae</taxon>
        <taxon>Poeae Chloroplast Group 2 (Poeae type)</taxon>
        <taxon>Loliodinae</taxon>
        <taxon>Loliinae</taxon>
        <taxon>Lolium</taxon>
    </lineage>
</organism>
<dbReference type="PANTHER" id="PTHR31293">
    <property type="entry name" value="RNI-LIKE SUPERFAMILY PROTEIN"/>
    <property type="match status" value="1"/>
</dbReference>
<sequence>MSVGAARDRLSYLSDDLLTHILSFAPTREAASTTALSRRWRRPLWLRTAAVNLDYRSYTSTTAAGDHLRWRAMDDADHAFAFRRSNGCRPKKLNVLMRDDATTHRDLLRCAPPAAERAWKTARRKSKR</sequence>
<evidence type="ECO:0008006" key="3">
    <source>
        <dbReference type="Google" id="ProtNLM"/>
    </source>
</evidence>
<dbReference type="SUPFAM" id="SSF81383">
    <property type="entry name" value="F-box domain"/>
    <property type="match status" value="1"/>
</dbReference>
<dbReference type="InterPro" id="IPR036047">
    <property type="entry name" value="F-box-like_dom_sf"/>
</dbReference>